<dbReference type="InterPro" id="IPR011931">
    <property type="entry name" value="Recomb_XerC"/>
</dbReference>
<accession>A0AA90NZQ5</accession>
<proteinExistence type="inferred from homology"/>
<comment type="subunit">
    <text evidence="11">Forms a cyclic heterotetrameric complex composed of two molecules of XerC and two molecules of XerD.</text>
</comment>
<dbReference type="InterPro" id="IPR002104">
    <property type="entry name" value="Integrase_catalytic"/>
</dbReference>
<dbReference type="PANTHER" id="PTHR30349:SF81">
    <property type="entry name" value="TYROSINE RECOMBINASE XERC"/>
    <property type="match status" value="1"/>
</dbReference>
<dbReference type="Gene3D" id="1.10.443.10">
    <property type="entry name" value="Intergrase catalytic core"/>
    <property type="match status" value="1"/>
</dbReference>
<dbReference type="PANTHER" id="PTHR30349">
    <property type="entry name" value="PHAGE INTEGRASE-RELATED"/>
    <property type="match status" value="1"/>
</dbReference>
<name>A0AA90NZQ5_9GAMM</name>
<evidence type="ECO:0000256" key="9">
    <source>
        <dbReference type="ARBA" id="ARBA00023172"/>
    </source>
</evidence>
<keyword evidence="4 11" id="KW-0963">Cytoplasm</keyword>
<evidence type="ECO:0000256" key="4">
    <source>
        <dbReference type="ARBA" id="ARBA00022490"/>
    </source>
</evidence>
<dbReference type="GO" id="GO:0009037">
    <property type="term" value="F:tyrosine-based site-specific recombinase activity"/>
    <property type="evidence" value="ECO:0007669"/>
    <property type="project" value="UniProtKB-UniRule"/>
</dbReference>
<feature type="active site" evidence="11">
    <location>
        <position position="259"/>
    </location>
</feature>
<dbReference type="InterPro" id="IPR050090">
    <property type="entry name" value="Tyrosine_recombinase_XerCD"/>
</dbReference>
<evidence type="ECO:0000256" key="11">
    <source>
        <dbReference type="HAMAP-Rule" id="MF_01808"/>
    </source>
</evidence>
<protein>
    <recommendedName>
        <fullName evidence="3 11">Tyrosine recombinase XerC</fullName>
    </recommendedName>
</protein>
<evidence type="ECO:0000313" key="14">
    <source>
        <dbReference type="EMBL" id="MDP0588281.1"/>
    </source>
</evidence>
<dbReference type="Proteomes" id="UP001178148">
    <property type="component" value="Unassembled WGS sequence"/>
</dbReference>
<evidence type="ECO:0000256" key="6">
    <source>
        <dbReference type="ARBA" id="ARBA00022829"/>
    </source>
</evidence>
<dbReference type="CDD" id="cd00798">
    <property type="entry name" value="INT_XerDC_C"/>
    <property type="match status" value="1"/>
</dbReference>
<dbReference type="GO" id="GO:0051301">
    <property type="term" value="P:cell division"/>
    <property type="evidence" value="ECO:0007669"/>
    <property type="project" value="UniProtKB-UniRule"/>
</dbReference>
<dbReference type="Gene3D" id="1.10.150.130">
    <property type="match status" value="1"/>
</dbReference>
<evidence type="ECO:0000259" key="12">
    <source>
        <dbReference type="PROSITE" id="PS51898"/>
    </source>
</evidence>
<gene>
    <name evidence="11 14" type="primary">xerC</name>
    <name evidence="14" type="ORF">QS748_03405</name>
</gene>
<dbReference type="GO" id="GO:0003677">
    <property type="term" value="F:DNA binding"/>
    <property type="evidence" value="ECO:0007669"/>
    <property type="project" value="UniProtKB-UniRule"/>
</dbReference>
<dbReference type="NCBIfam" id="TIGR02224">
    <property type="entry name" value="recomb_XerC"/>
    <property type="match status" value="1"/>
</dbReference>
<keyword evidence="6 11" id="KW-0159">Chromosome partition</keyword>
<feature type="active site" evidence="11">
    <location>
        <position position="233"/>
    </location>
</feature>
<dbReference type="Pfam" id="PF00589">
    <property type="entry name" value="Phage_integrase"/>
    <property type="match status" value="1"/>
</dbReference>
<keyword evidence="9 11" id="KW-0233">DNA recombination</keyword>
<feature type="active site" evidence="11">
    <location>
        <position position="140"/>
    </location>
</feature>
<feature type="active site" evidence="11">
    <location>
        <position position="236"/>
    </location>
</feature>
<keyword evidence="8 11" id="KW-0238">DNA-binding</keyword>
<reference evidence="14 15" key="1">
    <citation type="journal article" date="2023" name="bioRxiv">
        <title>An intranuclear bacterial parasite of deep-sea mussels expresses apoptosis inhibitors acquired from its host.</title>
        <authorList>
            <person name="Gonzalez Porras M.A."/>
            <person name="Assie A."/>
            <person name="Tietjen M."/>
            <person name="Violette M."/>
            <person name="Kleiner M."/>
            <person name="Gruber-Vodicka H."/>
            <person name="Dubilier N."/>
            <person name="Leisch N."/>
        </authorList>
    </citation>
    <scope>NUCLEOTIDE SEQUENCE [LARGE SCALE GENOMIC DNA]</scope>
    <source>
        <strain evidence="14">IAP13</strain>
    </source>
</reference>
<dbReference type="InterPro" id="IPR004107">
    <property type="entry name" value="Integrase_SAM-like_N"/>
</dbReference>
<dbReference type="PROSITE" id="PS51900">
    <property type="entry name" value="CB"/>
    <property type="match status" value="1"/>
</dbReference>
<keyword evidence="7 11" id="KW-0229">DNA integration</keyword>
<evidence type="ECO:0000256" key="3">
    <source>
        <dbReference type="ARBA" id="ARBA00015804"/>
    </source>
</evidence>
<evidence type="ECO:0000256" key="5">
    <source>
        <dbReference type="ARBA" id="ARBA00022618"/>
    </source>
</evidence>
<evidence type="ECO:0000256" key="7">
    <source>
        <dbReference type="ARBA" id="ARBA00022908"/>
    </source>
</evidence>
<comment type="caution">
    <text evidence="14">The sequence shown here is derived from an EMBL/GenBank/DDBJ whole genome shotgun (WGS) entry which is preliminary data.</text>
</comment>
<dbReference type="NCBIfam" id="NF001399">
    <property type="entry name" value="PRK00283.1"/>
    <property type="match status" value="1"/>
</dbReference>
<keyword evidence="15" id="KW-1185">Reference proteome</keyword>
<dbReference type="GO" id="GO:0007059">
    <property type="term" value="P:chromosome segregation"/>
    <property type="evidence" value="ECO:0007669"/>
    <property type="project" value="UniProtKB-UniRule"/>
</dbReference>
<feature type="domain" description="Core-binding (CB)" evidence="13">
    <location>
        <begin position="1"/>
        <end position="80"/>
    </location>
</feature>
<evidence type="ECO:0000256" key="1">
    <source>
        <dbReference type="ARBA" id="ARBA00004496"/>
    </source>
</evidence>
<dbReference type="InterPro" id="IPR010998">
    <property type="entry name" value="Integrase_recombinase_N"/>
</dbReference>
<evidence type="ECO:0000259" key="13">
    <source>
        <dbReference type="PROSITE" id="PS51900"/>
    </source>
</evidence>
<organism evidence="14 15">
    <name type="scientific">Candidatus Endonucleibacter bathymodioli</name>
    <dbReference type="NCBI Taxonomy" id="539814"/>
    <lineage>
        <taxon>Bacteria</taxon>
        <taxon>Pseudomonadati</taxon>
        <taxon>Pseudomonadota</taxon>
        <taxon>Gammaproteobacteria</taxon>
        <taxon>Oceanospirillales</taxon>
        <taxon>Endozoicomonadaceae</taxon>
        <taxon>Candidatus Endonucleibacter</taxon>
    </lineage>
</organism>
<evidence type="ECO:0000256" key="10">
    <source>
        <dbReference type="ARBA" id="ARBA00023306"/>
    </source>
</evidence>
<dbReference type="InterPro" id="IPR023009">
    <property type="entry name" value="Tyrosine_recombinase_XerC/XerD"/>
</dbReference>
<dbReference type="InterPro" id="IPR044068">
    <property type="entry name" value="CB"/>
</dbReference>
<sequence>MSNFLHYLQYEKQSSLHTIAAYKRDLKKIIQLADKELVSWPQATGKHVKSWLVQLHYSSLSGRSLQRLLSSARSFFRYLVKNRIIKVDPSLGISAPKSSKKLPSTLDADQVSALLNNTELAPLRIRDLAMIELLYSSGLRLSELIQLNLDSFADGLKQVMVLGKGNKERILPVGKKAQQALEQWLIVRVELVANNENAFFISRTGRRISARQTQNRIDQFAREKGLPVHLHPHMLRHSFASHILESSGDLRAVQELLGHSDISTTQIYTHLDFQHLAEIYDKAHPRARRKKDNTDD</sequence>
<dbReference type="SUPFAM" id="SSF47823">
    <property type="entry name" value="lambda integrase-like, N-terminal domain"/>
    <property type="match status" value="1"/>
</dbReference>
<comment type="similarity">
    <text evidence="2 11">Belongs to the 'phage' integrase family. XerC subfamily.</text>
</comment>
<dbReference type="AlphaFoldDB" id="A0AA90NZQ5"/>
<dbReference type="InterPro" id="IPR013762">
    <property type="entry name" value="Integrase-like_cat_sf"/>
</dbReference>
<evidence type="ECO:0000256" key="8">
    <source>
        <dbReference type="ARBA" id="ARBA00023125"/>
    </source>
</evidence>
<dbReference type="InterPro" id="IPR011010">
    <property type="entry name" value="DNA_brk_join_enz"/>
</dbReference>
<feature type="active site" description="O-(3'-phospho-DNA)-tyrosine intermediate" evidence="11">
    <location>
        <position position="268"/>
    </location>
</feature>
<dbReference type="SUPFAM" id="SSF56349">
    <property type="entry name" value="DNA breaking-rejoining enzymes"/>
    <property type="match status" value="1"/>
</dbReference>
<comment type="function">
    <text evidence="11">Site-specific tyrosine recombinase, which acts by catalyzing the cutting and rejoining of the recombining DNA molecules. The XerC-XerD complex is essential to convert dimers of the bacterial chromosome into monomers to permit their segregation at cell division. It also contributes to the segregational stability of plasmids.</text>
</comment>
<keyword evidence="10 11" id="KW-0131">Cell cycle</keyword>
<keyword evidence="5 11" id="KW-0132">Cell division</keyword>
<dbReference type="PROSITE" id="PS51898">
    <property type="entry name" value="TYR_RECOMBINASE"/>
    <property type="match status" value="1"/>
</dbReference>
<dbReference type="HAMAP" id="MF_01808">
    <property type="entry name" value="Recomb_XerC_XerD"/>
    <property type="match status" value="1"/>
</dbReference>
<comment type="subcellular location">
    <subcellularLocation>
        <location evidence="1 11">Cytoplasm</location>
    </subcellularLocation>
</comment>
<dbReference type="GO" id="GO:0006313">
    <property type="term" value="P:DNA transposition"/>
    <property type="evidence" value="ECO:0007669"/>
    <property type="project" value="UniProtKB-UniRule"/>
</dbReference>
<dbReference type="Pfam" id="PF02899">
    <property type="entry name" value="Phage_int_SAM_1"/>
    <property type="match status" value="1"/>
</dbReference>
<evidence type="ECO:0000313" key="15">
    <source>
        <dbReference type="Proteomes" id="UP001178148"/>
    </source>
</evidence>
<feature type="domain" description="Tyr recombinase" evidence="12">
    <location>
        <begin position="101"/>
        <end position="281"/>
    </location>
</feature>
<evidence type="ECO:0000256" key="2">
    <source>
        <dbReference type="ARBA" id="ARBA00006657"/>
    </source>
</evidence>
<dbReference type="EMBL" id="JASXSV010000003">
    <property type="protein sequence ID" value="MDP0588281.1"/>
    <property type="molecule type" value="Genomic_DNA"/>
</dbReference>
<feature type="active site" evidence="11">
    <location>
        <position position="164"/>
    </location>
</feature>
<dbReference type="GO" id="GO:0005737">
    <property type="term" value="C:cytoplasm"/>
    <property type="evidence" value="ECO:0007669"/>
    <property type="project" value="UniProtKB-SubCell"/>
</dbReference>